<name>A0ABV0MIB3_9TELE</name>
<protein>
    <submittedName>
        <fullName evidence="2">Uncharacterized protein</fullName>
    </submittedName>
</protein>
<dbReference type="EMBL" id="JAHRIO010001116">
    <property type="protein sequence ID" value="MEQ2158711.1"/>
    <property type="molecule type" value="Genomic_DNA"/>
</dbReference>
<accession>A0ABV0MIB3</accession>
<reference evidence="2 3" key="1">
    <citation type="submission" date="2021-06" db="EMBL/GenBank/DDBJ databases">
        <authorList>
            <person name="Palmer J.M."/>
        </authorList>
    </citation>
    <scope>NUCLEOTIDE SEQUENCE [LARGE SCALE GENOMIC DNA]</scope>
    <source>
        <strain evidence="2 3">GA_2019</strain>
        <tissue evidence="2">Muscle</tissue>
    </source>
</reference>
<evidence type="ECO:0000256" key="1">
    <source>
        <dbReference type="SAM" id="MobiDB-lite"/>
    </source>
</evidence>
<feature type="compositionally biased region" description="Low complexity" evidence="1">
    <location>
        <begin position="54"/>
        <end position="98"/>
    </location>
</feature>
<proteinExistence type="predicted"/>
<feature type="region of interest" description="Disordered" evidence="1">
    <location>
        <begin position="40"/>
        <end position="98"/>
    </location>
</feature>
<comment type="caution">
    <text evidence="2">The sequence shown here is derived from an EMBL/GenBank/DDBJ whole genome shotgun (WGS) entry which is preliminary data.</text>
</comment>
<dbReference type="Proteomes" id="UP001476798">
    <property type="component" value="Unassembled WGS sequence"/>
</dbReference>
<sequence length="98" mass="9847">MVLRSAVEVLPLRLQGAPPLYVLLGLPDLPLLCHENLLPHPASASGCSDQPDDAGAQAATAISSQTASGPKPDATVTAAPATTAPRINPINNGPLPPG</sequence>
<evidence type="ECO:0000313" key="3">
    <source>
        <dbReference type="Proteomes" id="UP001476798"/>
    </source>
</evidence>
<evidence type="ECO:0000313" key="2">
    <source>
        <dbReference type="EMBL" id="MEQ2158711.1"/>
    </source>
</evidence>
<gene>
    <name evidence="2" type="ORF">GOODEAATRI_015225</name>
</gene>
<keyword evidence="3" id="KW-1185">Reference proteome</keyword>
<organism evidence="2 3">
    <name type="scientific">Goodea atripinnis</name>
    <dbReference type="NCBI Taxonomy" id="208336"/>
    <lineage>
        <taxon>Eukaryota</taxon>
        <taxon>Metazoa</taxon>
        <taxon>Chordata</taxon>
        <taxon>Craniata</taxon>
        <taxon>Vertebrata</taxon>
        <taxon>Euteleostomi</taxon>
        <taxon>Actinopterygii</taxon>
        <taxon>Neopterygii</taxon>
        <taxon>Teleostei</taxon>
        <taxon>Neoteleostei</taxon>
        <taxon>Acanthomorphata</taxon>
        <taxon>Ovalentaria</taxon>
        <taxon>Atherinomorphae</taxon>
        <taxon>Cyprinodontiformes</taxon>
        <taxon>Goodeidae</taxon>
        <taxon>Goodea</taxon>
    </lineage>
</organism>